<name>A0A7X1B987_9BACT</name>
<dbReference type="Proteomes" id="UP000526501">
    <property type="component" value="Unassembled WGS sequence"/>
</dbReference>
<comment type="caution">
    <text evidence="7">The sequence shown here is derived from an EMBL/GenBank/DDBJ whole genome shotgun (WGS) entry which is preliminary data.</text>
</comment>
<keyword evidence="5 6" id="KW-0472">Membrane</keyword>
<dbReference type="InterPro" id="IPR005495">
    <property type="entry name" value="LptG/LptF_permease"/>
</dbReference>
<evidence type="ECO:0000256" key="3">
    <source>
        <dbReference type="ARBA" id="ARBA00022692"/>
    </source>
</evidence>
<protein>
    <submittedName>
        <fullName evidence="7">LptF/LptG family permease</fullName>
    </submittedName>
</protein>
<feature type="transmembrane region" description="Helical" evidence="6">
    <location>
        <begin position="12"/>
        <end position="33"/>
    </location>
</feature>
<dbReference type="EMBL" id="JACHVC010000013">
    <property type="protein sequence ID" value="MBC2607689.1"/>
    <property type="molecule type" value="Genomic_DNA"/>
</dbReference>
<accession>A0A7X1B987</accession>
<evidence type="ECO:0000256" key="1">
    <source>
        <dbReference type="ARBA" id="ARBA00004651"/>
    </source>
</evidence>
<dbReference type="PANTHER" id="PTHR33529:SF6">
    <property type="entry name" value="YJGP_YJGQ FAMILY PERMEASE"/>
    <property type="match status" value="1"/>
</dbReference>
<feature type="transmembrane region" description="Helical" evidence="6">
    <location>
        <begin position="97"/>
        <end position="122"/>
    </location>
</feature>
<keyword evidence="4 6" id="KW-1133">Transmembrane helix</keyword>
<keyword evidence="8" id="KW-1185">Reference proteome</keyword>
<dbReference type="GO" id="GO:0015920">
    <property type="term" value="P:lipopolysaccharide transport"/>
    <property type="evidence" value="ECO:0007669"/>
    <property type="project" value="TreeGrafter"/>
</dbReference>
<evidence type="ECO:0000256" key="6">
    <source>
        <dbReference type="SAM" id="Phobius"/>
    </source>
</evidence>
<feature type="transmembrane region" description="Helical" evidence="6">
    <location>
        <begin position="331"/>
        <end position="350"/>
    </location>
</feature>
<comment type="subcellular location">
    <subcellularLocation>
        <location evidence="1">Cell membrane</location>
        <topology evidence="1">Multi-pass membrane protein</topology>
    </subcellularLocation>
</comment>
<evidence type="ECO:0000313" key="7">
    <source>
        <dbReference type="EMBL" id="MBC2607689.1"/>
    </source>
</evidence>
<proteinExistence type="predicted"/>
<feature type="transmembrane region" description="Helical" evidence="6">
    <location>
        <begin position="301"/>
        <end position="319"/>
    </location>
</feature>
<feature type="transmembrane region" description="Helical" evidence="6">
    <location>
        <begin position="53"/>
        <end position="76"/>
    </location>
</feature>
<dbReference type="AlphaFoldDB" id="A0A7X1B987"/>
<keyword evidence="2" id="KW-1003">Cell membrane</keyword>
<dbReference type="Pfam" id="PF03739">
    <property type="entry name" value="LptF_LptG"/>
    <property type="match status" value="1"/>
</dbReference>
<gene>
    <name evidence="7" type="ORF">H5P27_16675</name>
</gene>
<evidence type="ECO:0000256" key="4">
    <source>
        <dbReference type="ARBA" id="ARBA00022989"/>
    </source>
</evidence>
<evidence type="ECO:0000313" key="8">
    <source>
        <dbReference type="Proteomes" id="UP000526501"/>
    </source>
</evidence>
<feature type="transmembrane region" description="Helical" evidence="6">
    <location>
        <begin position="362"/>
        <end position="380"/>
    </location>
</feature>
<sequence>MSLIHRYIFRNVFTSCFASVAMFAFLILTMSLVKDMLSLLAEGQLTLKAFFQLTWLLLPFVFVYALPMGFITGTLLTMGRLSAENEVTSLRAAGVSVIRLSSSVLLLAILGTTVSLIVNFYYGPLAKTKYRQELKNTIQTNPLGFIVEKTFVKDFPGSVIYVGKKENEMLYDVWIWKLNSKSQVTTFARAEKGRFAFIENSSELQLDAEQVTIEYRDEDDPESFRTRNFYPASAARFPFSFSLEKILGRETLARKLTWMTFDELQTEIRGYREIADSSSGEVREEALQNLLKAKMVFHQNFAMGFAVLSFACIAVPLGLKTSRKETSANLALGVGMGLIYYLAMISIDMLDSRPNFRPELLFWVPNLCYQAYGAWLFIRLDHGKKAKKK</sequence>
<evidence type="ECO:0000256" key="2">
    <source>
        <dbReference type="ARBA" id="ARBA00022475"/>
    </source>
</evidence>
<dbReference type="PANTHER" id="PTHR33529">
    <property type="entry name" value="SLR0882 PROTEIN-RELATED"/>
    <property type="match status" value="1"/>
</dbReference>
<reference evidence="7 8" key="1">
    <citation type="submission" date="2020-07" db="EMBL/GenBank/DDBJ databases">
        <authorList>
            <person name="Feng X."/>
        </authorList>
    </citation>
    <scope>NUCLEOTIDE SEQUENCE [LARGE SCALE GENOMIC DNA]</scope>
    <source>
        <strain evidence="7 8">JCM23202</strain>
    </source>
</reference>
<keyword evidence="3 6" id="KW-0812">Transmembrane</keyword>
<evidence type="ECO:0000256" key="5">
    <source>
        <dbReference type="ARBA" id="ARBA00023136"/>
    </source>
</evidence>
<dbReference type="RefSeq" id="WP_185661560.1">
    <property type="nucleotide sequence ID" value="NZ_CAWPOO010000013.1"/>
</dbReference>
<organism evidence="7 8">
    <name type="scientific">Pelagicoccus albus</name>
    <dbReference type="NCBI Taxonomy" id="415222"/>
    <lineage>
        <taxon>Bacteria</taxon>
        <taxon>Pseudomonadati</taxon>
        <taxon>Verrucomicrobiota</taxon>
        <taxon>Opitutia</taxon>
        <taxon>Puniceicoccales</taxon>
        <taxon>Pelagicoccaceae</taxon>
        <taxon>Pelagicoccus</taxon>
    </lineage>
</organism>
<dbReference type="GO" id="GO:0043190">
    <property type="term" value="C:ATP-binding cassette (ABC) transporter complex"/>
    <property type="evidence" value="ECO:0007669"/>
    <property type="project" value="TreeGrafter"/>
</dbReference>